<feature type="compositionally biased region" description="Low complexity" evidence="1">
    <location>
        <begin position="39"/>
        <end position="49"/>
    </location>
</feature>
<evidence type="ECO:0000313" key="2">
    <source>
        <dbReference type="EMBL" id="JAD81921.1"/>
    </source>
</evidence>
<dbReference type="EMBL" id="GBRH01215974">
    <property type="protein sequence ID" value="JAD81921.1"/>
    <property type="molecule type" value="Transcribed_RNA"/>
</dbReference>
<protein>
    <submittedName>
        <fullName evidence="2">Uncharacterized protein</fullName>
    </submittedName>
</protein>
<dbReference type="AlphaFoldDB" id="A0A0A9D290"/>
<accession>A0A0A9D290</accession>
<proteinExistence type="predicted"/>
<sequence length="49" mass="5081">MAAGRPLCCSPQGHSQASSPRIPLWVPPPSLSSPRTRLAPAREMAAAAT</sequence>
<reference evidence="2" key="1">
    <citation type="submission" date="2014-09" db="EMBL/GenBank/DDBJ databases">
        <authorList>
            <person name="Magalhaes I.L.F."/>
            <person name="Oliveira U."/>
            <person name="Santos F.R."/>
            <person name="Vidigal T.H.D.A."/>
            <person name="Brescovit A.D."/>
            <person name="Santos A.J."/>
        </authorList>
    </citation>
    <scope>NUCLEOTIDE SEQUENCE</scope>
    <source>
        <tissue evidence="2">Shoot tissue taken approximately 20 cm above the soil surface</tissue>
    </source>
</reference>
<evidence type="ECO:0000256" key="1">
    <source>
        <dbReference type="SAM" id="MobiDB-lite"/>
    </source>
</evidence>
<feature type="region of interest" description="Disordered" evidence="1">
    <location>
        <begin position="1"/>
        <end position="49"/>
    </location>
</feature>
<reference evidence="2" key="2">
    <citation type="journal article" date="2015" name="Data Brief">
        <title>Shoot transcriptome of the giant reed, Arundo donax.</title>
        <authorList>
            <person name="Barrero R.A."/>
            <person name="Guerrero F.D."/>
            <person name="Moolhuijzen P."/>
            <person name="Goolsby J.A."/>
            <person name="Tidwell J."/>
            <person name="Bellgard S.E."/>
            <person name="Bellgard M.I."/>
        </authorList>
    </citation>
    <scope>NUCLEOTIDE SEQUENCE</scope>
    <source>
        <tissue evidence="2">Shoot tissue taken approximately 20 cm above the soil surface</tissue>
    </source>
</reference>
<organism evidence="2">
    <name type="scientific">Arundo donax</name>
    <name type="common">Giant reed</name>
    <name type="synonym">Donax arundinaceus</name>
    <dbReference type="NCBI Taxonomy" id="35708"/>
    <lineage>
        <taxon>Eukaryota</taxon>
        <taxon>Viridiplantae</taxon>
        <taxon>Streptophyta</taxon>
        <taxon>Embryophyta</taxon>
        <taxon>Tracheophyta</taxon>
        <taxon>Spermatophyta</taxon>
        <taxon>Magnoliopsida</taxon>
        <taxon>Liliopsida</taxon>
        <taxon>Poales</taxon>
        <taxon>Poaceae</taxon>
        <taxon>PACMAD clade</taxon>
        <taxon>Arundinoideae</taxon>
        <taxon>Arundineae</taxon>
        <taxon>Arundo</taxon>
    </lineage>
</organism>
<name>A0A0A9D290_ARUDO</name>